<proteinExistence type="predicted"/>
<name>A0A6J8ADF3_MYTCO</name>
<organism evidence="1 2">
    <name type="scientific">Mytilus coruscus</name>
    <name type="common">Sea mussel</name>
    <dbReference type="NCBI Taxonomy" id="42192"/>
    <lineage>
        <taxon>Eukaryota</taxon>
        <taxon>Metazoa</taxon>
        <taxon>Spiralia</taxon>
        <taxon>Lophotrochozoa</taxon>
        <taxon>Mollusca</taxon>
        <taxon>Bivalvia</taxon>
        <taxon>Autobranchia</taxon>
        <taxon>Pteriomorphia</taxon>
        <taxon>Mytilida</taxon>
        <taxon>Mytiloidea</taxon>
        <taxon>Mytilidae</taxon>
        <taxon>Mytilinae</taxon>
        <taxon>Mytilus</taxon>
    </lineage>
</organism>
<sequence length="212" mass="24373">MSLDYRKYTYRPKRPDTRFRTSYSQMSQWMSKTQKQNRGLPDAMQMSLPNVMRDLRPVNSNNDMVPFGSAPLPGAAMASIDEDVPPHLRYSHNAGYDDYHKAFRTVSNQWPSTSYPVFGPPRLRQGRAGGSWRHVKEVLQAGGNRIVFVDGHIRWEDNVKIDETPGGHLIQPDARNMRIKSRQSYTPGRIEGLTTYHLNSRQGIEQNNWNVV</sequence>
<evidence type="ECO:0000313" key="1">
    <source>
        <dbReference type="EMBL" id="CAC5365344.1"/>
    </source>
</evidence>
<keyword evidence="2" id="KW-1185">Reference proteome</keyword>
<dbReference type="OrthoDB" id="6043660at2759"/>
<protein>
    <submittedName>
        <fullName evidence="1">Uncharacterized protein</fullName>
    </submittedName>
</protein>
<dbReference type="Proteomes" id="UP000507470">
    <property type="component" value="Unassembled WGS sequence"/>
</dbReference>
<accession>A0A6J8ADF3</accession>
<dbReference type="AlphaFoldDB" id="A0A6J8ADF3"/>
<dbReference type="EMBL" id="CACVKT020001116">
    <property type="protein sequence ID" value="CAC5365344.1"/>
    <property type="molecule type" value="Genomic_DNA"/>
</dbReference>
<evidence type="ECO:0000313" key="2">
    <source>
        <dbReference type="Proteomes" id="UP000507470"/>
    </source>
</evidence>
<gene>
    <name evidence="1" type="ORF">MCOR_6061</name>
</gene>
<reference evidence="1 2" key="1">
    <citation type="submission" date="2020-06" db="EMBL/GenBank/DDBJ databases">
        <authorList>
            <person name="Li R."/>
            <person name="Bekaert M."/>
        </authorList>
    </citation>
    <scope>NUCLEOTIDE SEQUENCE [LARGE SCALE GENOMIC DNA]</scope>
    <source>
        <strain evidence="2">wild</strain>
    </source>
</reference>